<dbReference type="EMBL" id="JAQQFM010000001">
    <property type="protein sequence ID" value="MFL9922881.1"/>
    <property type="molecule type" value="Genomic_DNA"/>
</dbReference>
<reference evidence="2 3" key="1">
    <citation type="journal article" date="2024" name="Chem. Sci.">
        <title>Discovery of megapolipeptins by genome mining of a Burkholderiales bacteria collection.</title>
        <authorList>
            <person name="Paulo B.S."/>
            <person name="Recchia M.J.J."/>
            <person name="Lee S."/>
            <person name="Fergusson C.H."/>
            <person name="Romanowski S.B."/>
            <person name="Hernandez A."/>
            <person name="Krull N."/>
            <person name="Liu D.Y."/>
            <person name="Cavanagh H."/>
            <person name="Bos A."/>
            <person name="Gray C.A."/>
            <person name="Murphy B.T."/>
            <person name="Linington R.G."/>
            <person name="Eustaquio A.S."/>
        </authorList>
    </citation>
    <scope>NUCLEOTIDE SEQUENCE [LARGE SCALE GENOMIC DNA]</scope>
    <source>
        <strain evidence="2 3">RL21-008-BIB-A</strain>
    </source>
</reference>
<name>A0ABW9A214_9BURK</name>
<accession>A0ABW9A214</accession>
<dbReference type="Proteomes" id="UP001629246">
    <property type="component" value="Unassembled WGS sequence"/>
</dbReference>
<organism evidence="2 3">
    <name type="scientific">Herbaspirillum lusitanum</name>
    <dbReference type="NCBI Taxonomy" id="213312"/>
    <lineage>
        <taxon>Bacteria</taxon>
        <taxon>Pseudomonadati</taxon>
        <taxon>Pseudomonadota</taxon>
        <taxon>Betaproteobacteria</taxon>
        <taxon>Burkholderiales</taxon>
        <taxon>Oxalobacteraceae</taxon>
        <taxon>Herbaspirillum</taxon>
    </lineage>
</organism>
<keyword evidence="3" id="KW-1185">Reference proteome</keyword>
<dbReference type="RefSeq" id="WP_408153975.1">
    <property type="nucleotide sequence ID" value="NZ_JAQQFM010000001.1"/>
</dbReference>
<proteinExistence type="predicted"/>
<gene>
    <name evidence="2" type="ORF">PQR62_01295</name>
</gene>
<evidence type="ECO:0000256" key="1">
    <source>
        <dbReference type="SAM" id="MobiDB-lite"/>
    </source>
</evidence>
<sequence length="79" mass="8819">MNEQHTQFEHNENAYIPSAHPAPEAGRWQGRVDILVPLGTHRRQTFTLENHYTSEGDALAAAHQYAKSLIDGEVPGLKV</sequence>
<comment type="caution">
    <text evidence="2">The sequence shown here is derived from an EMBL/GenBank/DDBJ whole genome shotgun (WGS) entry which is preliminary data.</text>
</comment>
<feature type="region of interest" description="Disordered" evidence="1">
    <location>
        <begin position="1"/>
        <end position="24"/>
    </location>
</feature>
<protein>
    <submittedName>
        <fullName evidence="2">Uncharacterized protein</fullName>
    </submittedName>
</protein>
<evidence type="ECO:0000313" key="2">
    <source>
        <dbReference type="EMBL" id="MFL9922881.1"/>
    </source>
</evidence>
<feature type="compositionally biased region" description="Basic and acidic residues" evidence="1">
    <location>
        <begin position="1"/>
        <end position="12"/>
    </location>
</feature>
<evidence type="ECO:0000313" key="3">
    <source>
        <dbReference type="Proteomes" id="UP001629246"/>
    </source>
</evidence>